<name>A0ACC6P5T0_9BURK</name>
<dbReference type="EMBL" id="JAWDIE010000035">
    <property type="protein sequence ID" value="MEJ7139565.1"/>
    <property type="molecule type" value="Genomic_DNA"/>
</dbReference>
<evidence type="ECO:0000313" key="1">
    <source>
        <dbReference type="EMBL" id="MEJ7139565.1"/>
    </source>
</evidence>
<organism evidence="1 2">
    <name type="scientific">Amphibiibacter pelophylacis</name>
    <dbReference type="NCBI Taxonomy" id="1799477"/>
    <lineage>
        <taxon>Bacteria</taxon>
        <taxon>Pseudomonadati</taxon>
        <taxon>Pseudomonadota</taxon>
        <taxon>Betaproteobacteria</taxon>
        <taxon>Burkholderiales</taxon>
        <taxon>Sphaerotilaceae</taxon>
        <taxon>Amphibiibacter</taxon>
    </lineage>
</organism>
<proteinExistence type="predicted"/>
<keyword evidence="1" id="KW-0808">Transferase</keyword>
<reference evidence="1" key="1">
    <citation type="submission" date="2023-10" db="EMBL/GenBank/DDBJ databases">
        <title>Amphibacter perezi, gen. nov., sp. nov. a novel taxa of the family Comamonadaceae, class Betaproteobacteria isolated from the skin microbiota of Pelophylax perezi from different populations.</title>
        <authorList>
            <person name="Costa S."/>
            <person name="Proenca D.N."/>
            <person name="Lopes I."/>
            <person name="Morais P.V."/>
        </authorList>
    </citation>
    <scope>NUCLEOTIDE SEQUENCE</scope>
    <source>
        <strain evidence="1">SL12-8</strain>
    </source>
</reference>
<accession>A0ACC6P5T0</accession>
<dbReference type="EC" id="2.7.7.65" evidence="1"/>
<protein>
    <submittedName>
        <fullName evidence="1">Diguanylate cyclase</fullName>
        <ecNumber evidence="1">2.7.7.65</ecNumber>
    </submittedName>
</protein>
<comment type="caution">
    <text evidence="1">The sequence shown here is derived from an EMBL/GenBank/DDBJ whole genome shotgun (WGS) entry which is preliminary data.</text>
</comment>
<keyword evidence="2" id="KW-1185">Reference proteome</keyword>
<evidence type="ECO:0000313" key="2">
    <source>
        <dbReference type="Proteomes" id="UP001364695"/>
    </source>
</evidence>
<sequence length="622" mass="69566">MMRILAALLLTLLLAPAWSMSSTPAQSGPPQAIIVTPRMADVPVLPHAQLLEDPQHTLEVPQLRSQPHPWQPLHEERLSLGYTPSAWWLRFELVNPDPAPVRLVADLGSAVQDDAQWYVVDAVRGTSTVQVTGDRRPFAERDLPLRQISQRITVPSRSTVEVYVRLDSYDGLMDVVDISLSDSITYLEQATRTTAGLSLFLGLLMGATIYTLMLARVEVVYAWLGVHLIFFMGWYAGFHGFISQYLLPRHPDLSNNVLTTVTALAALTFIQFSLAYLRPALKGWTWAVRALQLLLLPLACVPVLALLGYYGPAWLIILGSAGPLLVGIMALALRVAWQGAGFARRFLVAFTAAQMSVLATALDALGLMPGWITPYFSMELGLGLGYYYLLYSVGQHLRELRTLRREAEVRDREHALQQDAQRRQMQLQSDNHILRQKSITDELTGVFNRRHFNDTCDRIQLDCMSHGRPMGLCMLDVDHFKHYNDHYGHQQGDNALRLIASALQQTLAAQQIDLFRLGGEEFGFFMDCGSGIEALELARTLGLRVRQLGHPHVASPLQRLTVSLGVAWWPSHEVVDLQRSTMYECADRALYAAKAQGRDTTVLYDGSIENETRPMSLLHPQA</sequence>
<dbReference type="Proteomes" id="UP001364695">
    <property type="component" value="Unassembled WGS sequence"/>
</dbReference>
<gene>
    <name evidence="1" type="ORF">RV045_14155</name>
</gene>
<keyword evidence="1" id="KW-0548">Nucleotidyltransferase</keyword>